<evidence type="ECO:0000259" key="2">
    <source>
        <dbReference type="Pfam" id="PF01757"/>
    </source>
</evidence>
<keyword evidence="1" id="KW-0812">Transmembrane</keyword>
<dbReference type="EMBL" id="JACWMW010000001">
    <property type="protein sequence ID" value="MBD1384765.1"/>
    <property type="molecule type" value="Genomic_DNA"/>
</dbReference>
<dbReference type="Proteomes" id="UP000618754">
    <property type="component" value="Unassembled WGS sequence"/>
</dbReference>
<dbReference type="GO" id="GO:0016746">
    <property type="term" value="F:acyltransferase activity"/>
    <property type="evidence" value="ECO:0007669"/>
    <property type="project" value="UniProtKB-KW"/>
</dbReference>
<feature type="transmembrane region" description="Helical" evidence="1">
    <location>
        <begin position="98"/>
        <end position="115"/>
    </location>
</feature>
<feature type="transmembrane region" description="Helical" evidence="1">
    <location>
        <begin position="341"/>
        <end position="361"/>
    </location>
</feature>
<keyword evidence="1" id="KW-1133">Transmembrane helix</keyword>
<feature type="transmembrane region" description="Helical" evidence="1">
    <location>
        <begin position="171"/>
        <end position="192"/>
    </location>
</feature>
<feature type="domain" description="Acyltransferase 3" evidence="2">
    <location>
        <begin position="19"/>
        <end position="356"/>
    </location>
</feature>
<feature type="transmembrane region" description="Helical" evidence="1">
    <location>
        <begin position="247"/>
        <end position="264"/>
    </location>
</feature>
<keyword evidence="3" id="KW-0808">Transferase</keyword>
<dbReference type="PANTHER" id="PTHR23028:SF53">
    <property type="entry name" value="ACYL_TRANSF_3 DOMAIN-CONTAINING PROTEIN"/>
    <property type="match status" value="1"/>
</dbReference>
<reference evidence="3 4" key="1">
    <citation type="submission" date="2020-09" db="EMBL/GenBank/DDBJ databases">
        <title>Novel species of Mucilaginibacter isolated from a glacier on the Tibetan Plateau.</title>
        <authorList>
            <person name="Liu Q."/>
            <person name="Xin Y.-H."/>
        </authorList>
    </citation>
    <scope>NUCLEOTIDE SEQUENCE [LARGE SCALE GENOMIC DNA]</scope>
    <source>
        <strain evidence="3 4">CGMCC 1.13878</strain>
    </source>
</reference>
<proteinExistence type="predicted"/>
<feature type="transmembrane region" description="Helical" evidence="1">
    <location>
        <begin position="121"/>
        <end position="139"/>
    </location>
</feature>
<comment type="caution">
    <text evidence="3">The sequence shown here is derived from an EMBL/GenBank/DDBJ whole genome shotgun (WGS) entry which is preliminary data.</text>
</comment>
<dbReference type="InterPro" id="IPR002656">
    <property type="entry name" value="Acyl_transf_3_dom"/>
</dbReference>
<evidence type="ECO:0000256" key="1">
    <source>
        <dbReference type="SAM" id="Phobius"/>
    </source>
</evidence>
<feature type="transmembrane region" description="Helical" evidence="1">
    <location>
        <begin position="204"/>
        <end position="226"/>
    </location>
</feature>
<feature type="transmembrane region" description="Helical" evidence="1">
    <location>
        <begin position="309"/>
        <end position="326"/>
    </location>
</feature>
<name>A0ABR7X572_9SPHI</name>
<dbReference type="PANTHER" id="PTHR23028">
    <property type="entry name" value="ACETYLTRANSFERASE"/>
    <property type="match status" value="1"/>
</dbReference>
<organism evidence="3 4">
    <name type="scientific">Mucilaginibacter rigui</name>
    <dbReference type="NCBI Taxonomy" id="534635"/>
    <lineage>
        <taxon>Bacteria</taxon>
        <taxon>Pseudomonadati</taxon>
        <taxon>Bacteroidota</taxon>
        <taxon>Sphingobacteriia</taxon>
        <taxon>Sphingobacteriales</taxon>
        <taxon>Sphingobacteriaceae</taxon>
        <taxon>Mucilaginibacter</taxon>
    </lineage>
</organism>
<keyword evidence="4" id="KW-1185">Reference proteome</keyword>
<feature type="transmembrane region" description="Helical" evidence="1">
    <location>
        <begin position="58"/>
        <end position="77"/>
    </location>
</feature>
<feature type="transmembrane region" description="Helical" evidence="1">
    <location>
        <begin position="21"/>
        <end position="38"/>
    </location>
</feature>
<evidence type="ECO:0000313" key="4">
    <source>
        <dbReference type="Proteomes" id="UP000618754"/>
    </source>
</evidence>
<accession>A0ABR7X572</accession>
<sequence length="378" mass="44025">MQKHNPITTAKKSLVYFSNLDGVRAIAALMVVLSHIEYHKTNFGLQQLPFNLQNFGKIGVTIFFSLSGFLITYLLFVEKDKFKKVKLKDFYIRRILRIWPLYFLVVIVGFFIYPAKGSSNALWLSVFFLPNLAFCLKMLPAIFDPIWSIGTEEQFYIFYPHIFKIKKPENILNALIIITGCLIVLNIVVRNLPESNTFAANLSLFLYYARFDNMMVGAIVATLYYNTKHPAFIFRFQHVFNRVFTRRAQWTLTSAFFIFIYFYLKHEIPQGDMIMAVIAALLIVNLCEPTTSFYTIGNKPLQYMGKISYGIYLLHKYPLFLVFYLVEKYMHGSNLIIQNLVIYVATAGATIALASISYFGYERYFLRIKRRFQKVSQN</sequence>
<dbReference type="Pfam" id="PF01757">
    <property type="entry name" value="Acyl_transf_3"/>
    <property type="match status" value="1"/>
</dbReference>
<keyword evidence="3" id="KW-0012">Acyltransferase</keyword>
<evidence type="ECO:0000313" key="3">
    <source>
        <dbReference type="EMBL" id="MBD1384765.1"/>
    </source>
</evidence>
<dbReference type="InterPro" id="IPR050879">
    <property type="entry name" value="Acyltransferase_3"/>
</dbReference>
<keyword evidence="1" id="KW-0472">Membrane</keyword>
<dbReference type="RefSeq" id="WP_191174617.1">
    <property type="nucleotide sequence ID" value="NZ_JACWMW010000001.1"/>
</dbReference>
<gene>
    <name evidence="3" type="ORF">IDJ75_05710</name>
</gene>
<protein>
    <submittedName>
        <fullName evidence="3">Acyltransferase</fullName>
    </submittedName>
</protein>
<feature type="transmembrane region" description="Helical" evidence="1">
    <location>
        <begin position="276"/>
        <end position="297"/>
    </location>
</feature>